<accession>A0A0D9NVI8</accession>
<dbReference type="STRING" id="1291518.A0A0D9NVI8"/>
<keyword evidence="3" id="KW-1185">Reference proteome</keyword>
<feature type="transmembrane region" description="Helical" evidence="1">
    <location>
        <begin position="30"/>
        <end position="51"/>
    </location>
</feature>
<proteinExistence type="predicted"/>
<evidence type="ECO:0000256" key="1">
    <source>
        <dbReference type="SAM" id="Phobius"/>
    </source>
</evidence>
<dbReference type="EMBL" id="KE384743">
    <property type="protein sequence ID" value="KJK76565.1"/>
    <property type="molecule type" value="Genomic_DNA"/>
</dbReference>
<evidence type="ECO:0000313" key="3">
    <source>
        <dbReference type="Proteomes" id="UP000054544"/>
    </source>
</evidence>
<protein>
    <submittedName>
        <fullName evidence="2">Uncharacterized protein</fullName>
    </submittedName>
</protein>
<dbReference type="Proteomes" id="UP000054544">
    <property type="component" value="Unassembled WGS sequence"/>
</dbReference>
<dbReference type="AlphaFoldDB" id="A0A0D9NVI8"/>
<sequence>MKTWTYVIPFLSQILNYLHRKMQRLRNQPAATIGSVIENGFLALVVGSIYYNLPDSSDNMDRRAVLIFFSPVITDYSPAFEVRPYLLIVLHHIPELTMTEDFYDLGSEPHSREA</sequence>
<name>A0A0D9NVI8_METAN</name>
<gene>
    <name evidence="2" type="ORF">H634G_08153</name>
</gene>
<keyword evidence="1" id="KW-0472">Membrane</keyword>
<keyword evidence="1" id="KW-1133">Transmembrane helix</keyword>
<reference evidence="3" key="1">
    <citation type="journal article" date="2014" name="BMC Genomics">
        <title>The genome sequence of the biocontrol fungus Metarhizium anisopliae and comparative genomics of Metarhizium species.</title>
        <authorList>
            <person name="Pattemore J.A."/>
            <person name="Hane J.K."/>
            <person name="Williams A.H."/>
            <person name="Wilson B.A."/>
            <person name="Stodart B.J."/>
            <person name="Ash G.J."/>
        </authorList>
    </citation>
    <scope>NUCLEOTIDE SEQUENCE [LARGE SCALE GENOMIC DNA]</scope>
    <source>
        <strain evidence="3">BRIP 53293</strain>
    </source>
</reference>
<evidence type="ECO:0000313" key="2">
    <source>
        <dbReference type="EMBL" id="KJK76565.1"/>
    </source>
</evidence>
<organism evidence="2 3">
    <name type="scientific">Metarhizium anisopliae BRIP 53293</name>
    <dbReference type="NCBI Taxonomy" id="1291518"/>
    <lineage>
        <taxon>Eukaryota</taxon>
        <taxon>Fungi</taxon>
        <taxon>Dikarya</taxon>
        <taxon>Ascomycota</taxon>
        <taxon>Pezizomycotina</taxon>
        <taxon>Sordariomycetes</taxon>
        <taxon>Hypocreomycetidae</taxon>
        <taxon>Hypocreales</taxon>
        <taxon>Clavicipitaceae</taxon>
        <taxon>Metarhizium</taxon>
    </lineage>
</organism>
<keyword evidence="1" id="KW-0812">Transmembrane</keyword>